<comment type="caution">
    <text evidence="5">The sequence shown here is derived from an EMBL/GenBank/DDBJ whole genome shotgun (WGS) entry which is preliminary data.</text>
</comment>
<gene>
    <name evidence="5" type="ORF">C8A01DRAFT_15632</name>
</gene>
<dbReference type="Proteomes" id="UP001303115">
    <property type="component" value="Unassembled WGS sequence"/>
</dbReference>
<dbReference type="Gene3D" id="1.10.10.10">
    <property type="entry name" value="Winged helix-like DNA-binding domain superfamily/Winged helix DNA-binding domain"/>
    <property type="match status" value="1"/>
</dbReference>
<feature type="compositionally biased region" description="Polar residues" evidence="3">
    <location>
        <begin position="43"/>
        <end position="58"/>
    </location>
</feature>
<feature type="domain" description="HTH La-type RNA-binding" evidence="4">
    <location>
        <begin position="612"/>
        <end position="703"/>
    </location>
</feature>
<feature type="compositionally biased region" description="Polar residues" evidence="3">
    <location>
        <begin position="127"/>
        <end position="136"/>
    </location>
</feature>
<protein>
    <recommendedName>
        <fullName evidence="4">HTH La-type RNA-binding domain-containing protein</fullName>
    </recommendedName>
</protein>
<feature type="compositionally biased region" description="Low complexity" evidence="3">
    <location>
        <begin position="82"/>
        <end position="95"/>
    </location>
</feature>
<keyword evidence="6" id="KW-1185">Reference proteome</keyword>
<reference evidence="6" key="1">
    <citation type="journal article" date="2023" name="Mol. Phylogenet. Evol.">
        <title>Genome-scale phylogeny and comparative genomics of the fungal order Sordariales.</title>
        <authorList>
            <person name="Hensen N."/>
            <person name="Bonometti L."/>
            <person name="Westerberg I."/>
            <person name="Brannstrom I.O."/>
            <person name="Guillou S."/>
            <person name="Cros-Aarteil S."/>
            <person name="Calhoun S."/>
            <person name="Haridas S."/>
            <person name="Kuo A."/>
            <person name="Mondo S."/>
            <person name="Pangilinan J."/>
            <person name="Riley R."/>
            <person name="LaButti K."/>
            <person name="Andreopoulos B."/>
            <person name="Lipzen A."/>
            <person name="Chen C."/>
            <person name="Yan M."/>
            <person name="Daum C."/>
            <person name="Ng V."/>
            <person name="Clum A."/>
            <person name="Steindorff A."/>
            <person name="Ohm R.A."/>
            <person name="Martin F."/>
            <person name="Silar P."/>
            <person name="Natvig D.O."/>
            <person name="Lalanne C."/>
            <person name="Gautier V."/>
            <person name="Ament-Velasquez S.L."/>
            <person name="Kruys A."/>
            <person name="Hutchinson M.I."/>
            <person name="Powell A.J."/>
            <person name="Barry K."/>
            <person name="Miller A.N."/>
            <person name="Grigoriev I.V."/>
            <person name="Debuchy R."/>
            <person name="Gladieux P."/>
            <person name="Hiltunen Thoren M."/>
            <person name="Johannesson H."/>
        </authorList>
    </citation>
    <scope>NUCLEOTIDE SEQUENCE [LARGE SCALE GENOMIC DNA]</scope>
    <source>
        <strain evidence="6">CBS 284.82</strain>
    </source>
</reference>
<feature type="compositionally biased region" description="Polar residues" evidence="3">
    <location>
        <begin position="16"/>
        <end position="36"/>
    </location>
</feature>
<evidence type="ECO:0000313" key="5">
    <source>
        <dbReference type="EMBL" id="KAK4040544.1"/>
    </source>
</evidence>
<evidence type="ECO:0000313" key="6">
    <source>
        <dbReference type="Proteomes" id="UP001303115"/>
    </source>
</evidence>
<feature type="compositionally biased region" description="Low complexity" evidence="3">
    <location>
        <begin position="519"/>
        <end position="528"/>
    </location>
</feature>
<evidence type="ECO:0000259" key="4">
    <source>
        <dbReference type="PROSITE" id="PS50961"/>
    </source>
</evidence>
<dbReference type="AlphaFoldDB" id="A0AAN6PK68"/>
<feature type="compositionally biased region" description="Basic and acidic residues" evidence="3">
    <location>
        <begin position="287"/>
        <end position="310"/>
    </location>
</feature>
<dbReference type="GO" id="GO:0005829">
    <property type="term" value="C:cytosol"/>
    <property type="evidence" value="ECO:0007669"/>
    <property type="project" value="TreeGrafter"/>
</dbReference>
<feature type="compositionally biased region" description="Polar residues" evidence="3">
    <location>
        <begin position="852"/>
        <end position="868"/>
    </location>
</feature>
<dbReference type="PANTHER" id="PTHR22792">
    <property type="entry name" value="LUPUS LA PROTEIN-RELATED"/>
    <property type="match status" value="1"/>
</dbReference>
<dbReference type="GO" id="GO:0010494">
    <property type="term" value="C:cytoplasmic stress granule"/>
    <property type="evidence" value="ECO:0007669"/>
    <property type="project" value="TreeGrafter"/>
</dbReference>
<evidence type="ECO:0000256" key="3">
    <source>
        <dbReference type="SAM" id="MobiDB-lite"/>
    </source>
</evidence>
<dbReference type="InterPro" id="IPR045180">
    <property type="entry name" value="La_dom_prot"/>
</dbReference>
<dbReference type="SMART" id="SM00715">
    <property type="entry name" value="LA"/>
    <property type="match status" value="1"/>
</dbReference>
<dbReference type="SMART" id="SM00684">
    <property type="entry name" value="DM15"/>
    <property type="match status" value="2"/>
</dbReference>
<accession>A0AAN6PK68</accession>
<feature type="compositionally biased region" description="Basic and acidic residues" evidence="3">
    <location>
        <begin position="492"/>
        <end position="508"/>
    </location>
</feature>
<feature type="region of interest" description="Disordered" evidence="3">
    <location>
        <begin position="1"/>
        <end position="594"/>
    </location>
</feature>
<organism evidence="5 6">
    <name type="scientific">Parachaetomium inaequale</name>
    <dbReference type="NCBI Taxonomy" id="2588326"/>
    <lineage>
        <taxon>Eukaryota</taxon>
        <taxon>Fungi</taxon>
        <taxon>Dikarya</taxon>
        <taxon>Ascomycota</taxon>
        <taxon>Pezizomycotina</taxon>
        <taxon>Sordariomycetes</taxon>
        <taxon>Sordariomycetidae</taxon>
        <taxon>Sordariales</taxon>
        <taxon>Chaetomiaceae</taxon>
        <taxon>Parachaetomium</taxon>
    </lineage>
</organism>
<dbReference type="InterPro" id="IPR006607">
    <property type="entry name" value="DM15"/>
</dbReference>
<dbReference type="InterPro" id="IPR036388">
    <property type="entry name" value="WH-like_DNA-bd_sf"/>
</dbReference>
<dbReference type="SUPFAM" id="SSF46785">
    <property type="entry name" value="Winged helix' DNA-binding domain"/>
    <property type="match status" value="1"/>
</dbReference>
<dbReference type="Pfam" id="PF21071">
    <property type="entry name" value="LARP1_HEAT"/>
    <property type="match status" value="1"/>
</dbReference>
<dbReference type="EMBL" id="MU854375">
    <property type="protein sequence ID" value="KAK4040544.1"/>
    <property type="molecule type" value="Genomic_DNA"/>
</dbReference>
<dbReference type="GO" id="GO:0045727">
    <property type="term" value="P:positive regulation of translation"/>
    <property type="evidence" value="ECO:0007669"/>
    <property type="project" value="TreeGrafter"/>
</dbReference>
<feature type="region of interest" description="Disordered" evidence="3">
    <location>
        <begin position="851"/>
        <end position="905"/>
    </location>
</feature>
<evidence type="ECO:0000256" key="1">
    <source>
        <dbReference type="ARBA" id="ARBA00022884"/>
    </source>
</evidence>
<proteinExistence type="predicted"/>
<feature type="compositionally biased region" description="Low complexity" evidence="3">
    <location>
        <begin position="355"/>
        <end position="386"/>
    </location>
</feature>
<dbReference type="GO" id="GO:0048255">
    <property type="term" value="P:mRNA stabilization"/>
    <property type="evidence" value="ECO:0007669"/>
    <property type="project" value="InterPro"/>
</dbReference>
<dbReference type="PANTHER" id="PTHR22792:SF132">
    <property type="entry name" value="LA-RELATED PROTEIN 1"/>
    <property type="match status" value="1"/>
</dbReference>
<evidence type="ECO:0000256" key="2">
    <source>
        <dbReference type="PROSITE-ProRule" id="PRU00332"/>
    </source>
</evidence>
<dbReference type="PROSITE" id="PS50961">
    <property type="entry name" value="HTH_LA"/>
    <property type="match status" value="1"/>
</dbReference>
<keyword evidence="1 2" id="KW-0694">RNA-binding</keyword>
<dbReference type="CDD" id="cd07323">
    <property type="entry name" value="LAM"/>
    <property type="match status" value="1"/>
</dbReference>
<dbReference type="InterPro" id="IPR036390">
    <property type="entry name" value="WH_DNA-bd_sf"/>
</dbReference>
<sequence>MSATTFSYAQAARGRTVSQPSPHETSSPAPSTTGSQGKDDASTGATSITAPSVASTSPEIRDTEQATQAPAEGVLSKHDSEVASVAGSSSSTASVMEQSGKAAEEAGAKSTDAQAHPRSQSEDKASRSASRTSRLNDSADGRKGRKGKKARASDKETSSDQNQEEDAEKAKEPPKPVILTEAPLPTVNPWAKRMEAQKAAVHPKVGSDGPVADSEPKQEEASSRSAMPNGANGEKWAQKKPAEASRPADQAPRRSGPRGSRAGDKDEKSSAALPPVADPSSWPDPKSAAEREQPARKSQEKTDTAEKDSLDEAGPTRKKTWEKLEIVHSVVFETQLPPLRGSKPRGGAARGGREAGSMRGNHAAAATANPQPTASSVSDKAPSPGGSAPPKPTTTRPREESVASRAASQPQPPHASKRASIDVASRDQRKPSVPGSTAEQTRDTGLDAPTTSKRASATRDIRLENGSLSSDGGHAAARTLPQERNNFQVRGDYAKEYPARDGRPERGRGGFRARGGHNSSSSHIPSASYATNGHYPAPNGFQPRQNASAHSPPPFSGQFPTSFGHASRGRGNKWAGSGQSAGRGNAGATGFPPKAPQVNEFAVGQYPPYMYSPVFDPSVPILKSQVEYYLSVENLCKDYYLRQHMDGQGFVHLATIAAFKRIKAVTEDVELVRLACSLSDQIEFGVGDDGIERLRTRDKWQHFILPAAERAEPYRNDGPANWTPYARPDTQFAAPFPGPMVPQQYPPTAAGAYPAFTEDQMYPPPFMNGAAYDPSVNGGAVNGHHHGHETRLSAGVPEYAPPQSPVTLESMTNFPDSQVENLMVVLGYDEKDDAGSSDAAGVAGYVSDRRQAANSSEASSVNGETASGSAGAEPVSQADRPERGVVWVDEQASASTKEQRDRRPYTEIRKAALEQRQNSQAGETPKEMQKLYKFWSQMLLHDFNAKVYQEFRGLALEDASQEAPKKCGLKCLVEFYDRLLLKTNTRKPWPQDRAVPEIFTAHMNEAVELDGKLGGKDVATI</sequence>
<dbReference type="InterPro" id="IPR006630">
    <property type="entry name" value="La_HTH"/>
</dbReference>
<dbReference type="GO" id="GO:0000339">
    <property type="term" value="F:RNA cap binding"/>
    <property type="evidence" value="ECO:0007669"/>
    <property type="project" value="InterPro"/>
</dbReference>
<dbReference type="Pfam" id="PF05383">
    <property type="entry name" value="La"/>
    <property type="match status" value="1"/>
</dbReference>
<name>A0AAN6PK68_9PEZI</name>